<dbReference type="InterPro" id="IPR027396">
    <property type="entry name" value="DsrEFH-like"/>
</dbReference>
<dbReference type="PANTHER" id="PTHR34874:SF1">
    <property type="entry name" value="PROTEIN YCHN"/>
    <property type="match status" value="1"/>
</dbReference>
<dbReference type="InParanoid" id="A0A0Q2RKN1"/>
<evidence type="ECO:0000313" key="3">
    <source>
        <dbReference type="Proteomes" id="UP000051221"/>
    </source>
</evidence>
<dbReference type="RefSeq" id="WP_055466714.1">
    <property type="nucleotide sequence ID" value="NZ_CP128204.1"/>
</dbReference>
<dbReference type="EMBL" id="LKHS01000017">
    <property type="protein sequence ID" value="KQH84574.1"/>
    <property type="molecule type" value="Genomic_DNA"/>
</dbReference>
<sequence length="121" mass="13170">MQSQNIVMTLSGSPYGSEALFNALRLAIALKEQDDHTVNLKLFLMSDSVFGALKGQVTPDFSYNIGQMLEVLLAQKVSVLLCKTCISARGVTMSQVIDDVAIGTMADLSQWVLWADKVIAM</sequence>
<dbReference type="SUPFAM" id="SSF75169">
    <property type="entry name" value="DsrEFH-like"/>
    <property type="match status" value="1"/>
</dbReference>
<reference evidence="2 3" key="1">
    <citation type="submission" date="2015-08" db="EMBL/GenBank/DDBJ databases">
        <title>Antibacterial properties of a collection of Vibrionaceae strains.</title>
        <authorList>
            <person name="Giubergia S."/>
        </authorList>
    </citation>
    <scope>NUCLEOTIDE SEQUENCE [LARGE SCALE GENOMIC DNA]</scope>
    <source>
        <strain evidence="2 3">S0821</strain>
    </source>
</reference>
<dbReference type="AlphaFoldDB" id="A0A0Q2RKN1"/>
<gene>
    <name evidence="2" type="ORF">AMR76_17345</name>
</gene>
<dbReference type="FunCoup" id="A0A0Q2RKN1">
    <property type="interactions" value="37"/>
</dbReference>
<dbReference type="Pfam" id="PF02635">
    <property type="entry name" value="DsrE"/>
    <property type="match status" value="1"/>
</dbReference>
<name>A0A0Q2RKN1_VIBFU</name>
<evidence type="ECO:0000256" key="1">
    <source>
        <dbReference type="ARBA" id="ARBA00002850"/>
    </source>
</evidence>
<protein>
    <submittedName>
        <fullName evidence="2">Uncharacterized protein</fullName>
    </submittedName>
</protein>
<dbReference type="Gene3D" id="3.40.1260.10">
    <property type="entry name" value="DsrEFH-like"/>
    <property type="match status" value="1"/>
</dbReference>
<dbReference type="GO" id="GO:0005829">
    <property type="term" value="C:cytosol"/>
    <property type="evidence" value="ECO:0007669"/>
    <property type="project" value="TreeGrafter"/>
</dbReference>
<comment type="caution">
    <text evidence="2">The sequence shown here is derived from an EMBL/GenBank/DDBJ whole genome shotgun (WGS) entry which is preliminary data.</text>
</comment>
<evidence type="ECO:0000313" key="2">
    <source>
        <dbReference type="EMBL" id="KQH84574.1"/>
    </source>
</evidence>
<comment type="function">
    <text evidence="1">Could be part of a sulfur-relay system.</text>
</comment>
<organism evidence="2 3">
    <name type="scientific">Vibrio furnissii</name>
    <dbReference type="NCBI Taxonomy" id="29494"/>
    <lineage>
        <taxon>Bacteria</taxon>
        <taxon>Pseudomonadati</taxon>
        <taxon>Pseudomonadota</taxon>
        <taxon>Gammaproteobacteria</taxon>
        <taxon>Vibrionales</taxon>
        <taxon>Vibrionaceae</taxon>
        <taxon>Vibrio</taxon>
    </lineage>
</organism>
<dbReference type="Proteomes" id="UP000051221">
    <property type="component" value="Unassembled WGS sequence"/>
</dbReference>
<accession>A0A0Q2RKN1</accession>
<proteinExistence type="predicted"/>
<dbReference type="InterPro" id="IPR003787">
    <property type="entry name" value="Sulphur_relay_DsrE/F-like"/>
</dbReference>
<keyword evidence="3" id="KW-1185">Reference proteome</keyword>
<dbReference type="PANTHER" id="PTHR34874">
    <property type="entry name" value="PROTEIN YCHN"/>
    <property type="match status" value="1"/>
</dbReference>